<dbReference type="GeneID" id="18934218"/>
<reference evidence="2" key="1">
    <citation type="journal article" date="2011" name="Proc. Natl. Acad. Sci. U.S.A.">
        <title>Obligate biotrophy features unraveled by the genomic analysis of rust fungi.</title>
        <authorList>
            <person name="Duplessis S."/>
            <person name="Cuomo C.A."/>
            <person name="Lin Y.-C."/>
            <person name="Aerts A."/>
            <person name="Tisserant E."/>
            <person name="Veneault-Fourrey C."/>
            <person name="Joly D.L."/>
            <person name="Hacquard S."/>
            <person name="Amselem J."/>
            <person name="Cantarel B.L."/>
            <person name="Chiu R."/>
            <person name="Coutinho P.M."/>
            <person name="Feau N."/>
            <person name="Field M."/>
            <person name="Frey P."/>
            <person name="Gelhaye E."/>
            <person name="Goldberg J."/>
            <person name="Grabherr M.G."/>
            <person name="Kodira C.D."/>
            <person name="Kohler A."/>
            <person name="Kuees U."/>
            <person name="Lindquist E.A."/>
            <person name="Lucas S.M."/>
            <person name="Mago R."/>
            <person name="Mauceli E."/>
            <person name="Morin E."/>
            <person name="Murat C."/>
            <person name="Pangilinan J.L."/>
            <person name="Park R."/>
            <person name="Pearson M."/>
            <person name="Quesneville H."/>
            <person name="Rouhier N."/>
            <person name="Sakthikumar S."/>
            <person name="Salamov A.A."/>
            <person name="Schmutz J."/>
            <person name="Selles B."/>
            <person name="Shapiro H."/>
            <person name="Tanguay P."/>
            <person name="Tuskan G.A."/>
            <person name="Henrissat B."/>
            <person name="Van de Peer Y."/>
            <person name="Rouze P."/>
            <person name="Ellis J.G."/>
            <person name="Dodds P.N."/>
            <person name="Schein J.E."/>
            <person name="Zhong S."/>
            <person name="Hamelin R.C."/>
            <person name="Grigoriev I.V."/>
            <person name="Szabo L.J."/>
            <person name="Martin F."/>
        </authorList>
    </citation>
    <scope>NUCLEOTIDE SEQUENCE [LARGE SCALE GENOMIC DNA]</scope>
    <source>
        <strain evidence="2">98AG31 / pathotype 3-4-7</strain>
    </source>
</reference>
<dbReference type="VEuPathDB" id="FungiDB:MELLADRAFT_86527"/>
<gene>
    <name evidence="1" type="ORF">MELLADRAFT_86527</name>
</gene>
<name>F4RM47_MELLP</name>
<organism evidence="2">
    <name type="scientific">Melampsora larici-populina (strain 98AG31 / pathotype 3-4-7)</name>
    <name type="common">Poplar leaf rust fungus</name>
    <dbReference type="NCBI Taxonomy" id="747676"/>
    <lineage>
        <taxon>Eukaryota</taxon>
        <taxon>Fungi</taxon>
        <taxon>Dikarya</taxon>
        <taxon>Basidiomycota</taxon>
        <taxon>Pucciniomycotina</taxon>
        <taxon>Pucciniomycetes</taxon>
        <taxon>Pucciniales</taxon>
        <taxon>Melampsoraceae</taxon>
        <taxon>Melampsora</taxon>
    </lineage>
</organism>
<protein>
    <submittedName>
        <fullName evidence="1">Uncharacterized protein</fullName>
    </submittedName>
</protein>
<dbReference type="InParanoid" id="F4RM47"/>
<accession>F4RM47</accession>
<evidence type="ECO:0000313" key="1">
    <source>
        <dbReference type="EMBL" id="EGG06361.1"/>
    </source>
</evidence>
<proteinExistence type="predicted"/>
<evidence type="ECO:0000313" key="2">
    <source>
        <dbReference type="Proteomes" id="UP000001072"/>
    </source>
</evidence>
<dbReference type="EMBL" id="GL883108">
    <property type="protein sequence ID" value="EGG06361.1"/>
    <property type="molecule type" value="Genomic_DNA"/>
</dbReference>
<keyword evidence="2" id="KW-1185">Reference proteome</keyword>
<dbReference type="KEGG" id="mlr:MELLADRAFT_86527"/>
<dbReference type="Proteomes" id="UP000001072">
    <property type="component" value="Unassembled WGS sequence"/>
</dbReference>
<sequence>MNKKNDILEKKKFGIQYTYSLSDQKKKYRNRPKHIAIHDHQIKLTKTKVNLD</sequence>
<dbReference type="RefSeq" id="XP_007410195.1">
    <property type="nucleotide sequence ID" value="XM_007410133.1"/>
</dbReference>
<dbReference type="AlphaFoldDB" id="F4RM47"/>
<dbReference type="HOGENOM" id="CLU_3087734_0_0_1"/>